<dbReference type="InterPro" id="IPR009061">
    <property type="entry name" value="DNA-bd_dom_put_sf"/>
</dbReference>
<dbReference type="EMBL" id="FXTM01000025">
    <property type="protein sequence ID" value="SMO74509.1"/>
    <property type="molecule type" value="Genomic_DNA"/>
</dbReference>
<dbReference type="InterPro" id="IPR041657">
    <property type="entry name" value="HTH_17"/>
</dbReference>
<proteinExistence type="predicted"/>
<feature type="domain" description="Helix-turn-helix" evidence="1">
    <location>
        <begin position="33"/>
        <end position="81"/>
    </location>
</feature>
<organism evidence="2 3">
    <name type="scientific">Balnearium lithotrophicum</name>
    <dbReference type="NCBI Taxonomy" id="223788"/>
    <lineage>
        <taxon>Bacteria</taxon>
        <taxon>Pseudomonadati</taxon>
        <taxon>Aquificota</taxon>
        <taxon>Aquificia</taxon>
        <taxon>Desulfurobacteriales</taxon>
        <taxon>Desulfurobacteriaceae</taxon>
        <taxon>Balnearium</taxon>
    </lineage>
</organism>
<dbReference type="Proteomes" id="UP000317315">
    <property type="component" value="Unassembled WGS sequence"/>
</dbReference>
<dbReference type="Gene3D" id="1.10.1660.10">
    <property type="match status" value="1"/>
</dbReference>
<keyword evidence="3" id="KW-1185">Reference proteome</keyword>
<name>A0A521DS22_9BACT</name>
<dbReference type="AlphaFoldDB" id="A0A521DS22"/>
<reference evidence="2 3" key="1">
    <citation type="submission" date="2017-05" db="EMBL/GenBank/DDBJ databases">
        <authorList>
            <person name="Varghese N."/>
            <person name="Submissions S."/>
        </authorList>
    </citation>
    <scope>NUCLEOTIDE SEQUENCE [LARGE SCALE GENOMIC DNA]</scope>
    <source>
        <strain evidence="2 3">DSM 16304</strain>
    </source>
</reference>
<dbReference type="SUPFAM" id="SSF46955">
    <property type="entry name" value="Putative DNA-binding domain"/>
    <property type="match status" value="1"/>
</dbReference>
<protein>
    <submittedName>
        <fullName evidence="2">DNA binding domain-containing protein, excisionase family</fullName>
    </submittedName>
</protein>
<evidence type="ECO:0000259" key="1">
    <source>
        <dbReference type="Pfam" id="PF12728"/>
    </source>
</evidence>
<dbReference type="InterPro" id="IPR010093">
    <property type="entry name" value="SinI_DNA-bd"/>
</dbReference>
<dbReference type="NCBIfam" id="TIGR01764">
    <property type="entry name" value="excise"/>
    <property type="match status" value="1"/>
</dbReference>
<dbReference type="OrthoDB" id="26294at2"/>
<gene>
    <name evidence="2" type="ORF">SAMN06269117_1255</name>
</gene>
<dbReference type="GO" id="GO:0003677">
    <property type="term" value="F:DNA binding"/>
    <property type="evidence" value="ECO:0007669"/>
    <property type="project" value="InterPro"/>
</dbReference>
<evidence type="ECO:0000313" key="3">
    <source>
        <dbReference type="Proteomes" id="UP000317315"/>
    </source>
</evidence>
<evidence type="ECO:0000313" key="2">
    <source>
        <dbReference type="EMBL" id="SMO74509.1"/>
    </source>
</evidence>
<accession>A0A521DS22</accession>
<dbReference type="Pfam" id="PF12728">
    <property type="entry name" value="HTH_17"/>
    <property type="match status" value="1"/>
</dbReference>
<sequence>MPTVREAFKKKFSIFITSFAEYLEELIPQKPFFSTEEVAEIFGVRPKTVRKWIYSGKVRATKLGTQWRIPRNELIEFAANNNSWLIE</sequence>